<evidence type="ECO:0008006" key="4">
    <source>
        <dbReference type="Google" id="ProtNLM"/>
    </source>
</evidence>
<feature type="region of interest" description="Disordered" evidence="1">
    <location>
        <begin position="128"/>
        <end position="249"/>
    </location>
</feature>
<feature type="compositionally biased region" description="Low complexity" evidence="1">
    <location>
        <begin position="180"/>
        <end position="232"/>
    </location>
</feature>
<feature type="region of interest" description="Disordered" evidence="1">
    <location>
        <begin position="1"/>
        <end position="20"/>
    </location>
</feature>
<dbReference type="Proteomes" id="UP001490330">
    <property type="component" value="Unassembled WGS sequence"/>
</dbReference>
<evidence type="ECO:0000313" key="3">
    <source>
        <dbReference type="Proteomes" id="UP001490330"/>
    </source>
</evidence>
<feature type="compositionally biased region" description="Gly residues" evidence="1">
    <location>
        <begin position="138"/>
        <end position="157"/>
    </location>
</feature>
<organism evidence="2 3">
    <name type="scientific">Streptomyces flaveolus</name>
    <dbReference type="NCBI Taxonomy" id="67297"/>
    <lineage>
        <taxon>Bacteria</taxon>
        <taxon>Bacillati</taxon>
        <taxon>Actinomycetota</taxon>
        <taxon>Actinomycetes</taxon>
        <taxon>Kitasatosporales</taxon>
        <taxon>Streptomycetaceae</taxon>
        <taxon>Streptomyces</taxon>
    </lineage>
</organism>
<dbReference type="RefSeq" id="WP_350715357.1">
    <property type="nucleotide sequence ID" value="NZ_JBEPCO010000002.1"/>
</dbReference>
<dbReference type="EMBL" id="JBEPCV010000005">
    <property type="protein sequence ID" value="MER6903778.1"/>
    <property type="molecule type" value="Genomic_DNA"/>
</dbReference>
<feature type="compositionally biased region" description="Gly residues" evidence="1">
    <location>
        <begin position="233"/>
        <end position="242"/>
    </location>
</feature>
<evidence type="ECO:0000313" key="2">
    <source>
        <dbReference type="EMBL" id="MER6903778.1"/>
    </source>
</evidence>
<gene>
    <name evidence="2" type="ORF">ABT322_08310</name>
</gene>
<comment type="caution">
    <text evidence="2">The sequence shown here is derived from an EMBL/GenBank/DDBJ whole genome shotgun (WGS) entry which is preliminary data.</text>
</comment>
<protein>
    <recommendedName>
        <fullName evidence="4">Translation initiation factor IF-2</fullName>
    </recommendedName>
</protein>
<name>A0ABV1VBA5_9ACTN</name>
<feature type="compositionally biased region" description="Gly residues" evidence="1">
    <location>
        <begin position="165"/>
        <end position="179"/>
    </location>
</feature>
<evidence type="ECO:0000256" key="1">
    <source>
        <dbReference type="SAM" id="MobiDB-lite"/>
    </source>
</evidence>
<proteinExistence type="predicted"/>
<keyword evidence="3" id="KW-1185">Reference proteome</keyword>
<accession>A0ABV1VBA5</accession>
<reference evidence="2 3" key="1">
    <citation type="submission" date="2024-06" db="EMBL/GenBank/DDBJ databases">
        <title>The Natural Products Discovery Center: Release of the First 8490 Sequenced Strains for Exploring Actinobacteria Biosynthetic Diversity.</title>
        <authorList>
            <person name="Kalkreuter E."/>
            <person name="Kautsar S.A."/>
            <person name="Yang D."/>
            <person name="Bader C.D."/>
            <person name="Teijaro C.N."/>
            <person name="Fluegel L."/>
            <person name="Davis C.M."/>
            <person name="Simpson J.R."/>
            <person name="Lauterbach L."/>
            <person name="Steele A.D."/>
            <person name="Gui C."/>
            <person name="Meng S."/>
            <person name="Li G."/>
            <person name="Viehrig K."/>
            <person name="Ye F."/>
            <person name="Su P."/>
            <person name="Kiefer A.F."/>
            <person name="Nichols A."/>
            <person name="Cepeda A.J."/>
            <person name="Yan W."/>
            <person name="Fan B."/>
            <person name="Jiang Y."/>
            <person name="Adhikari A."/>
            <person name="Zheng C.-J."/>
            <person name="Schuster L."/>
            <person name="Cowan T.M."/>
            <person name="Smanski M.J."/>
            <person name="Chevrette M.G."/>
            <person name="De Carvalho L.P.S."/>
            <person name="Shen B."/>
        </authorList>
    </citation>
    <scope>NUCLEOTIDE SEQUENCE [LARGE SCALE GENOMIC DNA]</scope>
    <source>
        <strain evidence="2 3">NPDC000632</strain>
    </source>
</reference>
<sequence length="249" mass="24309">MTGSRTKGVGKSGGRLARRKEALERAAERVAEQRQAAAEAEAERLRREAAFDELVADFELAVEDEQAVVAAVEEEVRRVRERGRVRVAEARAVAARIVVAMGDAGESVAGCGRRLGVGVERVRELRRLGREATAGDETGAGAGKTAGGEETGPGASGDGVAQGAAVGGEQHGGVRGVGPAGAARAIVPPAAAPSAGAPSAGAPSAGAARVAAPPTAVPAAGAGAASAAESGAGASGSVGVAGSGWPESR</sequence>